<comment type="cofactor">
    <cofactor evidence="1">
        <name>heme b</name>
        <dbReference type="ChEBI" id="CHEBI:60344"/>
    </cofactor>
</comment>
<dbReference type="InterPro" id="IPR016174">
    <property type="entry name" value="Di-haem_cyt_TM"/>
</dbReference>
<feature type="transmembrane region" description="Helical" evidence="13">
    <location>
        <begin position="156"/>
        <end position="176"/>
    </location>
</feature>
<dbReference type="GO" id="GO:0020037">
    <property type="term" value="F:heme binding"/>
    <property type="evidence" value="ECO:0007669"/>
    <property type="project" value="TreeGrafter"/>
</dbReference>
<dbReference type="Pfam" id="PF01292">
    <property type="entry name" value="Ni_hydr_CYTB"/>
    <property type="match status" value="1"/>
</dbReference>
<feature type="transmembrane region" description="Helical" evidence="13">
    <location>
        <begin position="125"/>
        <end position="144"/>
    </location>
</feature>
<gene>
    <name evidence="15" type="ORF">HQN59_21800</name>
</gene>
<evidence type="ECO:0000313" key="15">
    <source>
        <dbReference type="EMBL" id="NUZ08391.1"/>
    </source>
</evidence>
<name>A0A7Y6TYS9_9BURK</name>
<evidence type="ECO:0000256" key="8">
    <source>
        <dbReference type="ARBA" id="ARBA00022982"/>
    </source>
</evidence>
<dbReference type="GO" id="GO:0022904">
    <property type="term" value="P:respiratory electron transport chain"/>
    <property type="evidence" value="ECO:0007669"/>
    <property type="project" value="InterPro"/>
</dbReference>
<dbReference type="GO" id="GO:0046872">
    <property type="term" value="F:metal ion binding"/>
    <property type="evidence" value="ECO:0007669"/>
    <property type="project" value="UniProtKB-KW"/>
</dbReference>
<dbReference type="PANTHER" id="PTHR30529">
    <property type="entry name" value="CYTOCHROME B561"/>
    <property type="match status" value="1"/>
</dbReference>
<keyword evidence="7" id="KW-0479">Metal-binding</keyword>
<feature type="domain" description="Cytochrome b561 bacterial/Ni-hydrogenase" evidence="14">
    <location>
        <begin position="193"/>
        <end position="353"/>
    </location>
</feature>
<dbReference type="InterPro" id="IPR011577">
    <property type="entry name" value="Cyt_b561_bac/Ni-Hgenase"/>
</dbReference>
<organism evidence="15 16">
    <name type="scientific">Piscinibacter koreensis</name>
    <dbReference type="NCBI Taxonomy" id="2742824"/>
    <lineage>
        <taxon>Bacteria</taxon>
        <taxon>Pseudomonadati</taxon>
        <taxon>Pseudomonadota</taxon>
        <taxon>Betaproteobacteria</taxon>
        <taxon>Burkholderiales</taxon>
        <taxon>Sphaerotilaceae</taxon>
        <taxon>Piscinibacter</taxon>
    </lineage>
</organism>
<evidence type="ECO:0000256" key="9">
    <source>
        <dbReference type="ARBA" id="ARBA00022989"/>
    </source>
</evidence>
<dbReference type="GO" id="GO:0005886">
    <property type="term" value="C:plasma membrane"/>
    <property type="evidence" value="ECO:0007669"/>
    <property type="project" value="UniProtKB-SubCell"/>
</dbReference>
<accession>A0A7Y6TYS9</accession>
<feature type="transmembrane region" description="Helical" evidence="13">
    <location>
        <begin position="324"/>
        <end position="342"/>
    </location>
</feature>
<sequence length="354" mass="38459">MSTSDPSQSDCRSQRRWLAVFAFLLAVLAAADFSLLAARQAAFGDLDGQRWASAWKCPAEELRQEGITPRQCQLMAARAEALIVSLPAPQRVIVMYVALIAAVVAVASALIAMAMLRGRRRSQPALLAASGIMLATDVVLLGLLTPYGSMILADEWARLVGWAIAYAALSGALLGMRAQAEVSPSSGARALPALHLAIAVSVVFLLLESRWFLSLPWGYLRVFPTQLHKNVGITVGLALILMALISWRSPRSEALSPRWVGTLAKLAHAAMYVAMFGACASGYLSSAFSGWPTRLWWMVDLPAWAPHSEEMNELFSSMHSVCSWILLSLILLHVAGALYHVARTGGVLRRMLHW</sequence>
<evidence type="ECO:0000256" key="1">
    <source>
        <dbReference type="ARBA" id="ARBA00001970"/>
    </source>
</evidence>
<keyword evidence="8" id="KW-0249">Electron transport</keyword>
<evidence type="ECO:0000256" key="5">
    <source>
        <dbReference type="ARBA" id="ARBA00022617"/>
    </source>
</evidence>
<dbReference type="GO" id="GO:0009055">
    <property type="term" value="F:electron transfer activity"/>
    <property type="evidence" value="ECO:0007669"/>
    <property type="project" value="InterPro"/>
</dbReference>
<evidence type="ECO:0000256" key="3">
    <source>
        <dbReference type="ARBA" id="ARBA00022448"/>
    </source>
</evidence>
<dbReference type="SUPFAM" id="SSF81342">
    <property type="entry name" value="Transmembrane di-heme cytochromes"/>
    <property type="match status" value="1"/>
</dbReference>
<evidence type="ECO:0000256" key="12">
    <source>
        <dbReference type="ARBA" id="ARBA00037975"/>
    </source>
</evidence>
<comment type="similarity">
    <text evidence="12">Belongs to the cytochrome b561 family.</text>
</comment>
<dbReference type="AlphaFoldDB" id="A0A7Y6TYS9"/>
<reference evidence="15 16" key="1">
    <citation type="submission" date="2020-06" db="EMBL/GenBank/DDBJ databases">
        <title>Schlegella sp. ID0723 isolated from air conditioner.</title>
        <authorList>
            <person name="Kim D.Y."/>
            <person name="Kim D.-U."/>
        </authorList>
    </citation>
    <scope>NUCLEOTIDE SEQUENCE [LARGE SCALE GENOMIC DNA]</scope>
    <source>
        <strain evidence="15 16">ID0723</strain>
    </source>
</reference>
<proteinExistence type="inferred from homology"/>
<keyword evidence="16" id="KW-1185">Reference proteome</keyword>
<evidence type="ECO:0000256" key="10">
    <source>
        <dbReference type="ARBA" id="ARBA00023004"/>
    </source>
</evidence>
<dbReference type="RefSeq" id="WP_176071234.1">
    <property type="nucleotide sequence ID" value="NZ_JABWMJ010000013.1"/>
</dbReference>
<evidence type="ECO:0000256" key="2">
    <source>
        <dbReference type="ARBA" id="ARBA00004651"/>
    </source>
</evidence>
<dbReference type="InterPro" id="IPR052168">
    <property type="entry name" value="Cytochrome_b561_oxidase"/>
</dbReference>
<comment type="caution">
    <text evidence="15">The sequence shown here is derived from an EMBL/GenBank/DDBJ whole genome shotgun (WGS) entry which is preliminary data.</text>
</comment>
<evidence type="ECO:0000256" key="13">
    <source>
        <dbReference type="SAM" id="Phobius"/>
    </source>
</evidence>
<evidence type="ECO:0000259" key="14">
    <source>
        <dbReference type="Pfam" id="PF01292"/>
    </source>
</evidence>
<keyword evidence="4" id="KW-1003">Cell membrane</keyword>
<keyword evidence="3" id="KW-0813">Transport</keyword>
<dbReference type="EMBL" id="JABWMJ010000013">
    <property type="protein sequence ID" value="NUZ08391.1"/>
    <property type="molecule type" value="Genomic_DNA"/>
</dbReference>
<feature type="transmembrane region" description="Helical" evidence="13">
    <location>
        <begin position="188"/>
        <end position="207"/>
    </location>
</feature>
<evidence type="ECO:0000256" key="7">
    <source>
        <dbReference type="ARBA" id="ARBA00022723"/>
    </source>
</evidence>
<keyword evidence="5" id="KW-0349">Heme</keyword>
<dbReference type="PANTHER" id="PTHR30529:SF7">
    <property type="entry name" value="CYTOCHROME B561 BACTERIAL_NI-HYDROGENASE DOMAIN-CONTAINING PROTEIN"/>
    <property type="match status" value="1"/>
</dbReference>
<protein>
    <submittedName>
        <fullName evidence="15">Cytochrome b/b6 domain-containing protein</fullName>
    </submittedName>
</protein>
<keyword evidence="11 13" id="KW-0472">Membrane</keyword>
<feature type="transmembrane region" description="Helical" evidence="13">
    <location>
        <begin position="266"/>
        <end position="288"/>
    </location>
</feature>
<keyword evidence="10" id="KW-0408">Iron</keyword>
<keyword evidence="6 13" id="KW-0812">Transmembrane</keyword>
<comment type="subcellular location">
    <subcellularLocation>
        <location evidence="2">Cell membrane</location>
        <topology evidence="2">Multi-pass membrane protein</topology>
    </subcellularLocation>
</comment>
<evidence type="ECO:0000256" key="6">
    <source>
        <dbReference type="ARBA" id="ARBA00022692"/>
    </source>
</evidence>
<keyword evidence="9 13" id="KW-1133">Transmembrane helix</keyword>
<evidence type="ECO:0000256" key="4">
    <source>
        <dbReference type="ARBA" id="ARBA00022475"/>
    </source>
</evidence>
<feature type="transmembrane region" description="Helical" evidence="13">
    <location>
        <begin position="93"/>
        <end position="113"/>
    </location>
</feature>
<feature type="transmembrane region" description="Helical" evidence="13">
    <location>
        <begin position="227"/>
        <end position="245"/>
    </location>
</feature>
<dbReference type="Proteomes" id="UP000529637">
    <property type="component" value="Unassembled WGS sequence"/>
</dbReference>
<evidence type="ECO:0000313" key="16">
    <source>
        <dbReference type="Proteomes" id="UP000529637"/>
    </source>
</evidence>
<evidence type="ECO:0000256" key="11">
    <source>
        <dbReference type="ARBA" id="ARBA00023136"/>
    </source>
</evidence>